<reference evidence="3" key="1">
    <citation type="submission" date="2015-05" db="EMBL/GenBank/DDBJ databases">
        <authorList>
            <person name="Fogelqvist Johan"/>
        </authorList>
    </citation>
    <scope>NUCLEOTIDE SEQUENCE [LARGE SCALE GENOMIC DNA]</scope>
</reference>
<sequence length="61" mass="6610">MPETDDMTLTRRSKANQNRSKLVPEEVTAAKDTEGRASSHPLLAAKYLAYQDSYAATPAAA</sequence>
<feature type="region of interest" description="Disordered" evidence="1">
    <location>
        <begin position="1"/>
        <end position="36"/>
    </location>
</feature>
<dbReference type="AlphaFoldDB" id="A0A0G4KIJ4"/>
<dbReference type="Proteomes" id="UP000045706">
    <property type="component" value="Unassembled WGS sequence"/>
</dbReference>
<proteinExistence type="predicted"/>
<evidence type="ECO:0000313" key="3">
    <source>
        <dbReference type="Proteomes" id="UP000045706"/>
    </source>
</evidence>
<protein>
    <submittedName>
        <fullName evidence="2">Uncharacterized protein</fullName>
    </submittedName>
</protein>
<evidence type="ECO:0000313" key="2">
    <source>
        <dbReference type="EMBL" id="CRK02883.1"/>
    </source>
</evidence>
<gene>
    <name evidence="2" type="ORF">BN1723_008798</name>
</gene>
<dbReference type="EMBL" id="CVQI01000891">
    <property type="protein sequence ID" value="CRK02883.1"/>
    <property type="molecule type" value="Genomic_DNA"/>
</dbReference>
<organism evidence="2 3">
    <name type="scientific">Verticillium longisporum</name>
    <name type="common">Verticillium dahliae var. longisporum</name>
    <dbReference type="NCBI Taxonomy" id="100787"/>
    <lineage>
        <taxon>Eukaryota</taxon>
        <taxon>Fungi</taxon>
        <taxon>Dikarya</taxon>
        <taxon>Ascomycota</taxon>
        <taxon>Pezizomycotina</taxon>
        <taxon>Sordariomycetes</taxon>
        <taxon>Hypocreomycetidae</taxon>
        <taxon>Glomerellales</taxon>
        <taxon>Plectosphaerellaceae</taxon>
        <taxon>Verticillium</taxon>
    </lineage>
</organism>
<feature type="compositionally biased region" description="Basic and acidic residues" evidence="1">
    <location>
        <begin position="22"/>
        <end position="36"/>
    </location>
</feature>
<feature type="non-terminal residue" evidence="2">
    <location>
        <position position="61"/>
    </location>
</feature>
<name>A0A0G4KIJ4_VERLO</name>
<accession>A0A0G4KIJ4</accession>
<evidence type="ECO:0000256" key="1">
    <source>
        <dbReference type="SAM" id="MobiDB-lite"/>
    </source>
</evidence>